<sequence>MIRNSTNYMQFKRPFKYLAFAWIVVFIQLPQLLQAETGSVAYLFRQEIVTVKGTVKDGVDKQPLPGVTITDSQRKVLGVTDQNGFFTIKVAKGAEISFNMLGFTAVKHTINASQDNLSIMMSSSSNDLNEVVVTALGIKREEKSLGYSTTTVKGEDLTNALSNNWTDALSGKVAGLNIIKSGGGPAGSTKIILRGENSFNAADSEALIVVDGVIISGGSGKLTGTGSGNYLDADSPVDFGSSIADINPDDIESVSVLKGPGASALYGSRGGNGAILITTKQGSSKQKGWGITLNSNTSFATINRWPDYQYEYGQGDRATNGDLYYSYGDSEDGGRTYSSSSAWGPKFNGQLYYQYEPDRYRLTAIPAGTATKTPWVAYPNNRKDFFETAKTFTNSLSLAGGTAKTSVRLSYTNAVNTWIIPNTGYNRNTVALQLSHAVNDKLTVSSKINYNNRWSDNLPSTGYNNQTIMYFIRGLTPNMDLNWFKDYWLPGQEGITQRRPFSLQLDNPYLQANEMLNKSNRNGIIGNVSATYNFNKKLSLLVRSALDFSAEDRSQRKPKNTQKYADGMYREQDIVISEVNSDFLLKYDDAIKSANLKYSMSVGGSMMHNRYRRDEYRAEKLIYPGIFTLANSALTLEARPVRSQYATNSWYGLGTISYRDYLFLDATVRSDRTSILTNPMFPARNKPIFYSSLNLSAVMSEIFKLPSEISFWKMRASIAGVGSGSTTPYMTSYTYSPSIYFPSGLVNPTTLPNMDLRPLFTKSLELGTNIRLFKSSVELDVAVYKNNTSDQIIPAPVDVSSGYSQMYINAGEVQNKGLEIQLNGTPLKSKNGLNWKSFGNISSNTNKVISIMNDRKVLLTMFGANGSIEARTGGSLGDMFGFGYVHAPDGQIVYENGLAKLGDTLLYLGNYVPKYKFGFGNQFSYKRFGLNILFDGQIGGKAYSLTHAVLAEEGKLKETLPGRYNGIIGNGVIKNADGTYRPNDVVATNIGNYYYSHFQRENIESNIFRTDYIKLREVRFDYTLSPRLIKRLKMQKATIGVYGRDLLVFTKWPAFDPEFGTLADGEITSGAEIAQFPSTRTIGINLSISL</sequence>
<evidence type="ECO:0000256" key="3">
    <source>
        <dbReference type="ARBA" id="ARBA00022452"/>
    </source>
</evidence>
<keyword evidence="4 7" id="KW-0812">Transmembrane</keyword>
<keyword evidence="2 7" id="KW-0813">Transport</keyword>
<dbReference type="InterPro" id="IPR012910">
    <property type="entry name" value="Plug_dom"/>
</dbReference>
<evidence type="ECO:0000259" key="8">
    <source>
        <dbReference type="Pfam" id="PF07715"/>
    </source>
</evidence>
<evidence type="ECO:0000256" key="6">
    <source>
        <dbReference type="ARBA" id="ARBA00023237"/>
    </source>
</evidence>
<dbReference type="SUPFAM" id="SSF56935">
    <property type="entry name" value="Porins"/>
    <property type="match status" value="1"/>
</dbReference>
<keyword evidence="5 7" id="KW-0472">Membrane</keyword>
<dbReference type="InterPro" id="IPR039426">
    <property type="entry name" value="TonB-dep_rcpt-like"/>
</dbReference>
<protein>
    <submittedName>
        <fullName evidence="9">SusC/RagA family TonB-linked outer membrane protein</fullName>
    </submittedName>
</protein>
<name>A0AAJ5W9L3_9SPHI</name>
<dbReference type="EMBL" id="CP119313">
    <property type="protein sequence ID" value="WEK19813.1"/>
    <property type="molecule type" value="Genomic_DNA"/>
</dbReference>
<reference evidence="9" key="1">
    <citation type="submission" date="2023-03" db="EMBL/GenBank/DDBJ databases">
        <title>Andean soil-derived lignocellulolytic bacterial consortium as a source of novel taxa and putative plastic-active enzymes.</title>
        <authorList>
            <person name="Diaz-Garcia L."/>
            <person name="Chuvochina M."/>
            <person name="Feuerriegel G."/>
            <person name="Bunk B."/>
            <person name="Sproer C."/>
            <person name="Streit W.R."/>
            <person name="Rodriguez L.M."/>
            <person name="Overmann J."/>
            <person name="Jimenez D.J."/>
        </authorList>
    </citation>
    <scope>NUCLEOTIDE SEQUENCE</scope>
    <source>
        <strain evidence="9">MAG 3858</strain>
    </source>
</reference>
<proteinExistence type="inferred from homology"/>
<dbReference type="GO" id="GO:0009279">
    <property type="term" value="C:cell outer membrane"/>
    <property type="evidence" value="ECO:0007669"/>
    <property type="project" value="UniProtKB-SubCell"/>
</dbReference>
<dbReference type="InterPro" id="IPR037066">
    <property type="entry name" value="Plug_dom_sf"/>
</dbReference>
<organism evidence="9 10">
    <name type="scientific">Candidatus Pedobacter colombiensis</name>
    <dbReference type="NCBI Taxonomy" id="3121371"/>
    <lineage>
        <taxon>Bacteria</taxon>
        <taxon>Pseudomonadati</taxon>
        <taxon>Bacteroidota</taxon>
        <taxon>Sphingobacteriia</taxon>
        <taxon>Sphingobacteriales</taxon>
        <taxon>Sphingobacteriaceae</taxon>
        <taxon>Pedobacter</taxon>
    </lineage>
</organism>
<keyword evidence="6 7" id="KW-0998">Cell outer membrane</keyword>
<dbReference type="InterPro" id="IPR036942">
    <property type="entry name" value="Beta-barrel_TonB_sf"/>
</dbReference>
<evidence type="ECO:0000313" key="10">
    <source>
        <dbReference type="Proteomes" id="UP001214530"/>
    </source>
</evidence>
<accession>A0AAJ5W9L3</accession>
<evidence type="ECO:0000256" key="5">
    <source>
        <dbReference type="ARBA" id="ARBA00023136"/>
    </source>
</evidence>
<dbReference type="Proteomes" id="UP001214530">
    <property type="component" value="Chromosome"/>
</dbReference>
<evidence type="ECO:0000256" key="4">
    <source>
        <dbReference type="ARBA" id="ARBA00022692"/>
    </source>
</evidence>
<comment type="similarity">
    <text evidence="7">Belongs to the TonB-dependent receptor family.</text>
</comment>
<dbReference type="SUPFAM" id="SSF49464">
    <property type="entry name" value="Carboxypeptidase regulatory domain-like"/>
    <property type="match status" value="1"/>
</dbReference>
<dbReference type="InterPro" id="IPR023997">
    <property type="entry name" value="TonB-dep_OMP_SusC/RagA_CS"/>
</dbReference>
<dbReference type="Pfam" id="PF13715">
    <property type="entry name" value="CarbopepD_reg_2"/>
    <property type="match status" value="1"/>
</dbReference>
<evidence type="ECO:0000313" key="9">
    <source>
        <dbReference type="EMBL" id="WEK19813.1"/>
    </source>
</evidence>
<dbReference type="Gene3D" id="2.170.130.10">
    <property type="entry name" value="TonB-dependent receptor, plug domain"/>
    <property type="match status" value="1"/>
</dbReference>
<dbReference type="AlphaFoldDB" id="A0AAJ5W9L3"/>
<evidence type="ECO:0000256" key="7">
    <source>
        <dbReference type="PROSITE-ProRule" id="PRU01360"/>
    </source>
</evidence>
<comment type="subcellular location">
    <subcellularLocation>
        <location evidence="1 7">Cell outer membrane</location>
        <topology evidence="1 7">Multi-pass membrane protein</topology>
    </subcellularLocation>
</comment>
<evidence type="ECO:0000256" key="1">
    <source>
        <dbReference type="ARBA" id="ARBA00004571"/>
    </source>
</evidence>
<dbReference type="Pfam" id="PF07715">
    <property type="entry name" value="Plug"/>
    <property type="match status" value="1"/>
</dbReference>
<dbReference type="InterPro" id="IPR023996">
    <property type="entry name" value="TonB-dep_OMP_SusC/RagA"/>
</dbReference>
<dbReference type="NCBIfam" id="TIGR04056">
    <property type="entry name" value="OMP_RagA_SusC"/>
    <property type="match status" value="1"/>
</dbReference>
<keyword evidence="3 7" id="KW-1134">Transmembrane beta strand</keyword>
<dbReference type="InterPro" id="IPR008969">
    <property type="entry name" value="CarboxyPept-like_regulatory"/>
</dbReference>
<dbReference type="Gene3D" id="2.40.170.20">
    <property type="entry name" value="TonB-dependent receptor, beta-barrel domain"/>
    <property type="match status" value="1"/>
</dbReference>
<dbReference type="NCBIfam" id="TIGR04057">
    <property type="entry name" value="SusC_RagA_signa"/>
    <property type="match status" value="1"/>
</dbReference>
<feature type="domain" description="TonB-dependent receptor plug" evidence="8">
    <location>
        <begin position="143"/>
        <end position="274"/>
    </location>
</feature>
<gene>
    <name evidence="9" type="ORF">P0Y49_01425</name>
</gene>
<dbReference type="PROSITE" id="PS52016">
    <property type="entry name" value="TONB_DEPENDENT_REC_3"/>
    <property type="match status" value="1"/>
</dbReference>
<dbReference type="Gene3D" id="2.60.40.1120">
    <property type="entry name" value="Carboxypeptidase-like, regulatory domain"/>
    <property type="match status" value="1"/>
</dbReference>
<evidence type="ECO:0000256" key="2">
    <source>
        <dbReference type="ARBA" id="ARBA00022448"/>
    </source>
</evidence>